<dbReference type="AlphaFoldDB" id="A0A0F9G3G3"/>
<feature type="region of interest" description="Disordered" evidence="1">
    <location>
        <begin position="25"/>
        <end position="50"/>
    </location>
</feature>
<organism evidence="2">
    <name type="scientific">marine sediment metagenome</name>
    <dbReference type="NCBI Taxonomy" id="412755"/>
    <lineage>
        <taxon>unclassified sequences</taxon>
        <taxon>metagenomes</taxon>
        <taxon>ecological metagenomes</taxon>
    </lineage>
</organism>
<accession>A0A0F9G3G3</accession>
<sequence>RPGAAATLFTQMKGHHYNKLQEMDRAERQKEIDNPEPNMTTDSVDKKTTKVDTLDENEWNLIRKMGREQDGTPNVEPDHYFLSKYGRYPNFADKYLEERGYKNVERGQ</sequence>
<evidence type="ECO:0000313" key="2">
    <source>
        <dbReference type="EMBL" id="KKL57852.1"/>
    </source>
</evidence>
<proteinExistence type="predicted"/>
<comment type="caution">
    <text evidence="2">The sequence shown here is derived from an EMBL/GenBank/DDBJ whole genome shotgun (WGS) entry which is preliminary data.</text>
</comment>
<feature type="non-terminal residue" evidence="2">
    <location>
        <position position="1"/>
    </location>
</feature>
<gene>
    <name evidence="2" type="ORF">LCGC14_2231250</name>
</gene>
<evidence type="ECO:0000256" key="1">
    <source>
        <dbReference type="SAM" id="MobiDB-lite"/>
    </source>
</evidence>
<dbReference type="EMBL" id="LAZR01030022">
    <property type="protein sequence ID" value="KKL57852.1"/>
    <property type="molecule type" value="Genomic_DNA"/>
</dbReference>
<protein>
    <submittedName>
        <fullName evidence="2">Uncharacterized protein</fullName>
    </submittedName>
</protein>
<reference evidence="2" key="1">
    <citation type="journal article" date="2015" name="Nature">
        <title>Complex archaea that bridge the gap between prokaryotes and eukaryotes.</title>
        <authorList>
            <person name="Spang A."/>
            <person name="Saw J.H."/>
            <person name="Jorgensen S.L."/>
            <person name="Zaremba-Niedzwiedzka K."/>
            <person name="Martijn J."/>
            <person name="Lind A.E."/>
            <person name="van Eijk R."/>
            <person name="Schleper C."/>
            <person name="Guy L."/>
            <person name="Ettema T.J."/>
        </authorList>
    </citation>
    <scope>NUCLEOTIDE SEQUENCE</scope>
</reference>
<name>A0A0F9G3G3_9ZZZZ</name>